<proteinExistence type="predicted"/>
<evidence type="ECO:0000313" key="1">
    <source>
        <dbReference type="EMBL" id="KAI3770852.1"/>
    </source>
</evidence>
<reference evidence="1 2" key="2">
    <citation type="journal article" date="2022" name="Mol. Ecol. Resour.">
        <title>The genomes of chicory, endive, great burdock and yacon provide insights into Asteraceae paleo-polyploidization history and plant inulin production.</title>
        <authorList>
            <person name="Fan W."/>
            <person name="Wang S."/>
            <person name="Wang H."/>
            <person name="Wang A."/>
            <person name="Jiang F."/>
            <person name="Liu H."/>
            <person name="Zhao H."/>
            <person name="Xu D."/>
            <person name="Zhang Y."/>
        </authorList>
    </citation>
    <scope>NUCLEOTIDE SEQUENCE [LARGE SCALE GENOMIC DNA]</scope>
    <source>
        <strain evidence="2">cv. Niubang</strain>
    </source>
</reference>
<comment type="caution">
    <text evidence="1">The sequence shown here is derived from an EMBL/GenBank/DDBJ whole genome shotgun (WGS) entry which is preliminary data.</text>
</comment>
<evidence type="ECO:0000313" key="2">
    <source>
        <dbReference type="Proteomes" id="UP001055879"/>
    </source>
</evidence>
<name>A0ACB9FI58_ARCLA</name>
<sequence>MRWKRCIHSLHHLVRNTYLSTKYEDTLEAKEDRPSKRLQRIGIRETPTYHSLEVVPFSKSLSFAIPTATPSTSSGPSIVDLITSTEEKMVPSILPSGSSYEGTSEYDWFVDDLTKIWVMSSQTAPLMKGI</sequence>
<accession>A0ACB9FI58</accession>
<protein>
    <submittedName>
        <fullName evidence="1">Uncharacterized protein</fullName>
    </submittedName>
</protein>
<dbReference type="EMBL" id="CM042047">
    <property type="protein sequence ID" value="KAI3770852.1"/>
    <property type="molecule type" value="Genomic_DNA"/>
</dbReference>
<dbReference type="Proteomes" id="UP001055879">
    <property type="component" value="Linkage Group LG01"/>
</dbReference>
<gene>
    <name evidence="1" type="ORF">L6452_01999</name>
</gene>
<reference evidence="2" key="1">
    <citation type="journal article" date="2022" name="Mol. Ecol. Resour.">
        <title>The genomes of chicory, endive, great burdock and yacon provide insights into Asteraceae palaeo-polyploidization history and plant inulin production.</title>
        <authorList>
            <person name="Fan W."/>
            <person name="Wang S."/>
            <person name="Wang H."/>
            <person name="Wang A."/>
            <person name="Jiang F."/>
            <person name="Liu H."/>
            <person name="Zhao H."/>
            <person name="Xu D."/>
            <person name="Zhang Y."/>
        </authorList>
    </citation>
    <scope>NUCLEOTIDE SEQUENCE [LARGE SCALE GENOMIC DNA]</scope>
    <source>
        <strain evidence="2">cv. Niubang</strain>
    </source>
</reference>
<keyword evidence="2" id="KW-1185">Reference proteome</keyword>
<organism evidence="1 2">
    <name type="scientific">Arctium lappa</name>
    <name type="common">Greater burdock</name>
    <name type="synonym">Lappa major</name>
    <dbReference type="NCBI Taxonomy" id="4217"/>
    <lineage>
        <taxon>Eukaryota</taxon>
        <taxon>Viridiplantae</taxon>
        <taxon>Streptophyta</taxon>
        <taxon>Embryophyta</taxon>
        <taxon>Tracheophyta</taxon>
        <taxon>Spermatophyta</taxon>
        <taxon>Magnoliopsida</taxon>
        <taxon>eudicotyledons</taxon>
        <taxon>Gunneridae</taxon>
        <taxon>Pentapetalae</taxon>
        <taxon>asterids</taxon>
        <taxon>campanulids</taxon>
        <taxon>Asterales</taxon>
        <taxon>Asteraceae</taxon>
        <taxon>Carduoideae</taxon>
        <taxon>Cardueae</taxon>
        <taxon>Arctiinae</taxon>
        <taxon>Arctium</taxon>
    </lineage>
</organism>